<evidence type="ECO:0000313" key="2">
    <source>
        <dbReference type="EMBL" id="GFH11802.1"/>
    </source>
</evidence>
<comment type="caution">
    <text evidence="2">The sequence shown here is derived from an EMBL/GenBank/DDBJ whole genome shotgun (WGS) entry which is preliminary data.</text>
</comment>
<name>A0A699Z8E0_HAELA</name>
<sequence>MRASTMESFHETARSSMTRDNWNGGEEEDEPGLGSRMSMEQLMEELSTTLGYVSEFLRQVPESTRMAAIMWVKMETFKKDQ</sequence>
<evidence type="ECO:0000256" key="1">
    <source>
        <dbReference type="SAM" id="MobiDB-lite"/>
    </source>
</evidence>
<dbReference type="AlphaFoldDB" id="A0A699Z8E0"/>
<feature type="region of interest" description="Disordered" evidence="1">
    <location>
        <begin position="1"/>
        <end position="36"/>
    </location>
</feature>
<feature type="non-terminal residue" evidence="2">
    <location>
        <position position="81"/>
    </location>
</feature>
<organism evidence="2 3">
    <name type="scientific">Haematococcus lacustris</name>
    <name type="common">Green alga</name>
    <name type="synonym">Haematococcus pluvialis</name>
    <dbReference type="NCBI Taxonomy" id="44745"/>
    <lineage>
        <taxon>Eukaryota</taxon>
        <taxon>Viridiplantae</taxon>
        <taxon>Chlorophyta</taxon>
        <taxon>core chlorophytes</taxon>
        <taxon>Chlorophyceae</taxon>
        <taxon>CS clade</taxon>
        <taxon>Chlamydomonadales</taxon>
        <taxon>Haematococcaceae</taxon>
        <taxon>Haematococcus</taxon>
    </lineage>
</organism>
<proteinExistence type="predicted"/>
<evidence type="ECO:0000313" key="3">
    <source>
        <dbReference type="Proteomes" id="UP000485058"/>
    </source>
</evidence>
<gene>
    <name evidence="2" type="ORF">HaLaN_07361</name>
</gene>
<keyword evidence="3" id="KW-1185">Reference proteome</keyword>
<dbReference type="EMBL" id="BLLF01000437">
    <property type="protein sequence ID" value="GFH11802.1"/>
    <property type="molecule type" value="Genomic_DNA"/>
</dbReference>
<dbReference type="Proteomes" id="UP000485058">
    <property type="component" value="Unassembled WGS sequence"/>
</dbReference>
<feature type="non-terminal residue" evidence="2">
    <location>
        <position position="1"/>
    </location>
</feature>
<accession>A0A699Z8E0</accession>
<reference evidence="2 3" key="1">
    <citation type="submission" date="2020-02" db="EMBL/GenBank/DDBJ databases">
        <title>Draft genome sequence of Haematococcus lacustris strain NIES-144.</title>
        <authorList>
            <person name="Morimoto D."/>
            <person name="Nakagawa S."/>
            <person name="Yoshida T."/>
            <person name="Sawayama S."/>
        </authorList>
    </citation>
    <scope>NUCLEOTIDE SEQUENCE [LARGE SCALE GENOMIC DNA]</scope>
    <source>
        <strain evidence="2 3">NIES-144</strain>
    </source>
</reference>
<protein>
    <submittedName>
        <fullName evidence="2">Cyclic nucleotide-binding domain-containing protein</fullName>
    </submittedName>
</protein>